<protein>
    <submittedName>
        <fullName evidence="7">Uncharacterized protein</fullName>
    </submittedName>
</protein>
<feature type="transmembrane region" description="Helical" evidence="6">
    <location>
        <begin position="20"/>
        <end position="37"/>
    </location>
</feature>
<evidence type="ECO:0000256" key="2">
    <source>
        <dbReference type="ARBA" id="ARBA00022475"/>
    </source>
</evidence>
<sequence>MELDNLPRFIALNTQVAQELLTMFAPILAAGLLAMQADELKLRLHDLLLVSEDKQKKEVKRFIAYVDARPLRSRACQVVPLDWNLPLVVLNLAATYLIVMLQFTHKF</sequence>
<evidence type="ECO:0000256" key="3">
    <source>
        <dbReference type="ARBA" id="ARBA00022692"/>
    </source>
</evidence>
<dbReference type="Proteomes" id="UP001153292">
    <property type="component" value="Chromosome 8"/>
</dbReference>
<evidence type="ECO:0000256" key="4">
    <source>
        <dbReference type="ARBA" id="ARBA00022989"/>
    </source>
</evidence>
<dbReference type="InterPro" id="IPR013604">
    <property type="entry name" value="7TM_chemorcpt"/>
</dbReference>
<evidence type="ECO:0000256" key="6">
    <source>
        <dbReference type="SAM" id="Phobius"/>
    </source>
</evidence>
<name>A0ABN8BC35_CHISP</name>
<dbReference type="EMBL" id="OU963901">
    <property type="protein sequence ID" value="CAH0407527.1"/>
    <property type="molecule type" value="Genomic_DNA"/>
</dbReference>
<keyword evidence="8" id="KW-1185">Reference proteome</keyword>
<gene>
    <name evidence="7" type="ORF">CHILSU_LOCUS10927</name>
</gene>
<accession>A0ABN8BC35</accession>
<evidence type="ECO:0000313" key="8">
    <source>
        <dbReference type="Proteomes" id="UP001153292"/>
    </source>
</evidence>
<comment type="subcellular location">
    <subcellularLocation>
        <location evidence="1">Cell membrane</location>
        <topology evidence="1">Multi-pass membrane protein</topology>
    </subcellularLocation>
</comment>
<dbReference type="Pfam" id="PF08395">
    <property type="entry name" value="7tm_7"/>
    <property type="match status" value="1"/>
</dbReference>
<evidence type="ECO:0000313" key="7">
    <source>
        <dbReference type="EMBL" id="CAH0407527.1"/>
    </source>
</evidence>
<keyword evidence="4 6" id="KW-1133">Transmembrane helix</keyword>
<proteinExistence type="predicted"/>
<organism evidence="7 8">
    <name type="scientific">Chilo suppressalis</name>
    <name type="common">Asiatic rice borer moth</name>
    <dbReference type="NCBI Taxonomy" id="168631"/>
    <lineage>
        <taxon>Eukaryota</taxon>
        <taxon>Metazoa</taxon>
        <taxon>Ecdysozoa</taxon>
        <taxon>Arthropoda</taxon>
        <taxon>Hexapoda</taxon>
        <taxon>Insecta</taxon>
        <taxon>Pterygota</taxon>
        <taxon>Neoptera</taxon>
        <taxon>Endopterygota</taxon>
        <taxon>Lepidoptera</taxon>
        <taxon>Glossata</taxon>
        <taxon>Ditrysia</taxon>
        <taxon>Pyraloidea</taxon>
        <taxon>Crambidae</taxon>
        <taxon>Crambinae</taxon>
        <taxon>Chilo</taxon>
    </lineage>
</organism>
<feature type="transmembrane region" description="Helical" evidence="6">
    <location>
        <begin position="83"/>
        <end position="103"/>
    </location>
</feature>
<evidence type="ECO:0000256" key="1">
    <source>
        <dbReference type="ARBA" id="ARBA00004651"/>
    </source>
</evidence>
<keyword evidence="5 6" id="KW-0472">Membrane</keyword>
<reference evidence="7" key="1">
    <citation type="submission" date="2021-12" db="EMBL/GenBank/DDBJ databases">
        <authorList>
            <person name="King R."/>
        </authorList>
    </citation>
    <scope>NUCLEOTIDE SEQUENCE</scope>
</reference>
<evidence type="ECO:0000256" key="5">
    <source>
        <dbReference type="ARBA" id="ARBA00023136"/>
    </source>
</evidence>
<keyword evidence="2" id="KW-1003">Cell membrane</keyword>
<keyword evidence="3 6" id="KW-0812">Transmembrane</keyword>